<evidence type="ECO:0000313" key="2">
    <source>
        <dbReference type="EMBL" id="PLX18416.1"/>
    </source>
</evidence>
<name>A0A2N5ZID8_MUIH1</name>
<organism evidence="2 3">
    <name type="scientific">Muiribacterium halophilum</name>
    <dbReference type="NCBI Taxonomy" id="2053465"/>
    <lineage>
        <taxon>Bacteria</taxon>
        <taxon>Candidatus Muiribacteriota</taxon>
        <taxon>Candidatus Muiribacteriia</taxon>
        <taxon>Candidatus Muiribacteriales</taxon>
        <taxon>Candidatus Muiribacteriaceae</taxon>
        <taxon>Candidatus Muiribacterium</taxon>
    </lineage>
</organism>
<sequence>MKKILILSLILITVSVFTFAEEALSPKQNEIQLKLHSLAYDYWEFQTDIARYNYSIDDSSLPEYEIKTENMHQETSEFVDYVLYFYENNDREAIEYFFNEYEKLDDVSKRFIYNEVISQLKEYEAASGKNTTNSIEVATTRAGEYLPGYGYTDPDYLYKLGRELRSEHVQDFWKKEARTFESSSKHKIYVKASVAAEWANSGSAGGNIEGFEITGSTNYNVNGEVENYVEVEITLKETVETFAVIMYEKRKVFFEVYKAKLGFFLWISNGFDFVWDLDGECFLYKEFPAATDEIIEAEDLMNMNM</sequence>
<comment type="caution">
    <text evidence="2">The sequence shown here is derived from an EMBL/GenBank/DDBJ whole genome shotgun (WGS) entry which is preliminary data.</text>
</comment>
<dbReference type="AlphaFoldDB" id="A0A2N5ZID8"/>
<dbReference type="Proteomes" id="UP000234857">
    <property type="component" value="Unassembled WGS sequence"/>
</dbReference>
<proteinExistence type="predicted"/>
<accession>A0A2N5ZID8</accession>
<feature type="chain" id="PRO_5014834093" evidence="1">
    <location>
        <begin position="21"/>
        <end position="305"/>
    </location>
</feature>
<protein>
    <submittedName>
        <fullName evidence="2">Uncharacterized protein</fullName>
    </submittedName>
</protein>
<keyword evidence="1" id="KW-0732">Signal</keyword>
<reference evidence="2 3" key="1">
    <citation type="submission" date="2017-11" db="EMBL/GenBank/DDBJ databases">
        <title>Genome-resolved metagenomics identifies genetic mobility, metabolic interactions, and unexpected diversity in perchlorate-reducing communities.</title>
        <authorList>
            <person name="Barnum T.P."/>
            <person name="Figueroa I.A."/>
            <person name="Carlstrom C.I."/>
            <person name="Lucas L.N."/>
            <person name="Engelbrektson A.L."/>
            <person name="Coates J.D."/>
        </authorList>
    </citation>
    <scope>NUCLEOTIDE SEQUENCE [LARGE SCALE GENOMIC DNA]</scope>
    <source>
        <strain evidence="2">BM706</strain>
    </source>
</reference>
<dbReference type="EMBL" id="PKTG01000064">
    <property type="protein sequence ID" value="PLX18416.1"/>
    <property type="molecule type" value="Genomic_DNA"/>
</dbReference>
<evidence type="ECO:0000256" key="1">
    <source>
        <dbReference type="SAM" id="SignalP"/>
    </source>
</evidence>
<gene>
    <name evidence="2" type="ORF">C0601_05195</name>
</gene>
<feature type="signal peptide" evidence="1">
    <location>
        <begin position="1"/>
        <end position="20"/>
    </location>
</feature>
<evidence type="ECO:0000313" key="3">
    <source>
        <dbReference type="Proteomes" id="UP000234857"/>
    </source>
</evidence>